<accession>A0ABQ6MF63</accession>
<sequence length="84" mass="9181">MWDTGPEFLRILIAAGATVSEAELIGKKCLIPPKKRWGNKSYLVTVEAPTEGEPGKLDLVPADGTWVVAVERKEVVEWVGAYKA</sequence>
<protein>
    <submittedName>
        <fullName evidence="1">Uncharacterized protein</fullName>
    </submittedName>
</protein>
<organism evidence="1 2">
    <name type="scientific">Tetraparma gracilis</name>
    <dbReference type="NCBI Taxonomy" id="2962635"/>
    <lineage>
        <taxon>Eukaryota</taxon>
        <taxon>Sar</taxon>
        <taxon>Stramenopiles</taxon>
        <taxon>Ochrophyta</taxon>
        <taxon>Bolidophyceae</taxon>
        <taxon>Parmales</taxon>
        <taxon>Triparmaceae</taxon>
        <taxon>Tetraparma</taxon>
    </lineage>
</organism>
<proteinExistence type="predicted"/>
<comment type="caution">
    <text evidence="1">The sequence shown here is derived from an EMBL/GenBank/DDBJ whole genome shotgun (WGS) entry which is preliminary data.</text>
</comment>
<dbReference type="Proteomes" id="UP001165060">
    <property type="component" value="Unassembled WGS sequence"/>
</dbReference>
<keyword evidence="2" id="KW-1185">Reference proteome</keyword>
<reference evidence="1 2" key="1">
    <citation type="journal article" date="2023" name="Commun. Biol.">
        <title>Genome analysis of Parmales, the sister group of diatoms, reveals the evolutionary specialization of diatoms from phago-mixotrophs to photoautotrophs.</title>
        <authorList>
            <person name="Ban H."/>
            <person name="Sato S."/>
            <person name="Yoshikawa S."/>
            <person name="Yamada K."/>
            <person name="Nakamura Y."/>
            <person name="Ichinomiya M."/>
            <person name="Sato N."/>
            <person name="Blanc-Mathieu R."/>
            <person name="Endo H."/>
            <person name="Kuwata A."/>
            <person name="Ogata H."/>
        </authorList>
    </citation>
    <scope>NUCLEOTIDE SEQUENCE [LARGE SCALE GENOMIC DNA]</scope>
</reference>
<name>A0ABQ6MF63_9STRA</name>
<gene>
    <name evidence="1" type="ORF">TeGR_g2874</name>
</gene>
<evidence type="ECO:0000313" key="2">
    <source>
        <dbReference type="Proteomes" id="UP001165060"/>
    </source>
</evidence>
<evidence type="ECO:0000313" key="1">
    <source>
        <dbReference type="EMBL" id="GMI25212.1"/>
    </source>
</evidence>
<dbReference type="EMBL" id="BRYB01001412">
    <property type="protein sequence ID" value="GMI25212.1"/>
    <property type="molecule type" value="Genomic_DNA"/>
</dbReference>